<evidence type="ECO:0000313" key="3">
    <source>
        <dbReference type="Proteomes" id="UP000572754"/>
    </source>
</evidence>
<feature type="compositionally biased region" description="Polar residues" evidence="1">
    <location>
        <begin position="104"/>
        <end position="114"/>
    </location>
</feature>
<organism evidence="2 3">
    <name type="scientific">Fusarium circinatum</name>
    <name type="common">Pitch canker fungus</name>
    <name type="synonym">Gibberella circinata</name>
    <dbReference type="NCBI Taxonomy" id="48490"/>
    <lineage>
        <taxon>Eukaryota</taxon>
        <taxon>Fungi</taxon>
        <taxon>Dikarya</taxon>
        <taxon>Ascomycota</taxon>
        <taxon>Pezizomycotina</taxon>
        <taxon>Sordariomycetes</taxon>
        <taxon>Hypocreomycetidae</taxon>
        <taxon>Hypocreales</taxon>
        <taxon>Nectriaceae</taxon>
        <taxon>Fusarium</taxon>
        <taxon>Fusarium fujikuroi species complex</taxon>
    </lineage>
</organism>
<evidence type="ECO:0000256" key="1">
    <source>
        <dbReference type="SAM" id="MobiDB-lite"/>
    </source>
</evidence>
<feature type="compositionally biased region" description="Acidic residues" evidence="1">
    <location>
        <begin position="323"/>
        <end position="333"/>
    </location>
</feature>
<dbReference type="PANTHER" id="PTHR38166:SF1">
    <property type="entry name" value="C2H2-TYPE DOMAIN-CONTAINING PROTEIN"/>
    <property type="match status" value="1"/>
</dbReference>
<dbReference type="PANTHER" id="PTHR38166">
    <property type="entry name" value="C2H2-TYPE DOMAIN-CONTAINING PROTEIN-RELATED"/>
    <property type="match status" value="1"/>
</dbReference>
<keyword evidence="3" id="KW-1185">Reference proteome</keyword>
<evidence type="ECO:0000313" key="2">
    <source>
        <dbReference type="EMBL" id="KAF5658225.1"/>
    </source>
</evidence>
<feature type="region of interest" description="Disordered" evidence="1">
    <location>
        <begin position="88"/>
        <end position="117"/>
    </location>
</feature>
<reference evidence="2 3" key="2">
    <citation type="submission" date="2020-05" db="EMBL/GenBank/DDBJ databases">
        <title>Identification and distribution of gene clusters putatively required for synthesis of sphingolipid metabolism inhibitors in phylogenetically diverse species of the filamentous fungus Fusarium.</title>
        <authorList>
            <person name="Kim H.-S."/>
            <person name="Busman M."/>
            <person name="Brown D.W."/>
            <person name="Divon H."/>
            <person name="Uhlig S."/>
            <person name="Proctor R.H."/>
        </authorList>
    </citation>
    <scope>NUCLEOTIDE SEQUENCE [LARGE SCALE GENOMIC DNA]</scope>
    <source>
        <strain evidence="2 3">NRRL 25331</strain>
    </source>
</reference>
<dbReference type="EMBL" id="JAAQPE010000599">
    <property type="protein sequence ID" value="KAF5658225.1"/>
    <property type="molecule type" value="Genomic_DNA"/>
</dbReference>
<name>A0A8H5SQZ6_FUSCI</name>
<comment type="caution">
    <text evidence="2">The sequence shown here is derived from an EMBL/GenBank/DDBJ whole genome shotgun (WGS) entry which is preliminary data.</text>
</comment>
<proteinExistence type="predicted"/>
<evidence type="ECO:0008006" key="4">
    <source>
        <dbReference type="Google" id="ProtNLM"/>
    </source>
</evidence>
<protein>
    <recommendedName>
        <fullName evidence="4">C2H2-type domain-containing protein</fullName>
    </recommendedName>
</protein>
<feature type="region of interest" description="Disordered" evidence="1">
    <location>
        <begin position="1"/>
        <end position="21"/>
    </location>
</feature>
<feature type="region of interest" description="Disordered" evidence="1">
    <location>
        <begin position="285"/>
        <end position="344"/>
    </location>
</feature>
<gene>
    <name evidence="2" type="ORF">FCIRC_12971</name>
</gene>
<sequence>MSDSVDPTNPGGAAGGDATPTKLSLRALDEALTGVANFEENSLLGMARMSDGRDGPPIHLTGEMTESHVPQADALPFLPSRIAQPELTEVMSSSEPSQSGPSYTVPTQSVSHASNSHHDELLLASTDEPRRINYLSWIPEFSWQDARLCFDGEPLELPATRDDQFSRGGPGSEHEFSISQRSFPHIVVPNRGHGEFQISDITGVGGFVGANGHQDERNFYQNLIKPAESSSSSDTSDSEAAFRGEFIDASQPVQDEIAMQEALKSIVEWLVDDYYRSYAPQRRALEAKRKHVDRSSSSSTKKTRATLGRKGAKSKGRRGQAIDGDEGSDDEESSGNGQNPSITDTFSENSLLWACPFMKWNPRKYRGSCVKKLRDIYRLKRHIQEKHFSHHCYICFNEFRPEDLAQHEKVCKNLFGRPTRPPPVGLITRDMATMINERSSTKLTPREQWERLFKIIFPNKPIPSSPYLDDEKILADCYGYFRQSYVQRQVDRMTQESGLCHLRETMSPRAFEQLSAELWCGLHIEHETIPHVASEEEIVDQTQLISTTEDYIPEESQTPPSRGFGYDQDGLIAIQPSVVMEVDNTTTPVPELFGDQSETGVGEDLDRLQFIDTYGFSCSDVAGNLNFEEIESDPFSRPGAGDILWYGGQETFEADLGQMSDA</sequence>
<feature type="compositionally biased region" description="Low complexity" evidence="1">
    <location>
        <begin position="92"/>
        <end position="102"/>
    </location>
</feature>
<dbReference type="Proteomes" id="UP000572754">
    <property type="component" value="Unassembled WGS sequence"/>
</dbReference>
<feature type="region of interest" description="Disordered" evidence="1">
    <location>
        <begin position="159"/>
        <end position="179"/>
    </location>
</feature>
<dbReference type="AlphaFoldDB" id="A0A8H5SQZ6"/>
<reference evidence="3" key="1">
    <citation type="journal article" date="2020" name="BMC Genomics">
        <title>Correction to: Identification and distribution of gene clusters required for synthesis of sphingolipid metabolism inhibitors in diverse species of the filamentous fungus Fusarium.</title>
        <authorList>
            <person name="Kim H.S."/>
            <person name="Lohmar J.M."/>
            <person name="Busman M."/>
            <person name="Brown D.W."/>
            <person name="Naumann T.A."/>
            <person name="Divon H.H."/>
            <person name="Lysoe E."/>
            <person name="Uhlig S."/>
            <person name="Proctor R.H."/>
        </authorList>
    </citation>
    <scope>NUCLEOTIDE SEQUENCE [LARGE SCALE GENOMIC DNA]</scope>
    <source>
        <strain evidence="3">NRRL 25331</strain>
    </source>
</reference>
<accession>A0A8H5SQZ6</accession>